<dbReference type="Pfam" id="PF00202">
    <property type="entry name" value="Aminotran_3"/>
    <property type="match status" value="1"/>
</dbReference>
<name>A0A549TEC9_9HYPH</name>
<keyword evidence="2" id="KW-0663">Pyridoxal phosphate</keyword>
<dbReference type="InterPro" id="IPR015422">
    <property type="entry name" value="PyrdxlP-dep_Trfase_small"/>
</dbReference>
<evidence type="ECO:0000313" key="5">
    <source>
        <dbReference type="Proteomes" id="UP000316801"/>
    </source>
</evidence>
<dbReference type="SUPFAM" id="SSF53383">
    <property type="entry name" value="PLP-dependent transferases"/>
    <property type="match status" value="1"/>
</dbReference>
<dbReference type="Gene3D" id="3.40.640.10">
    <property type="entry name" value="Type I PLP-dependent aspartate aminotransferase-like (Major domain)"/>
    <property type="match status" value="2"/>
</dbReference>
<dbReference type="Gene3D" id="3.90.1150.10">
    <property type="entry name" value="Aspartate Aminotransferase, domain 1"/>
    <property type="match status" value="2"/>
</dbReference>
<protein>
    <submittedName>
        <fullName evidence="4">Aminotransferase class III-fold pyridoxal phosphate-dependent enzyme</fullName>
    </submittedName>
</protein>
<feature type="region of interest" description="Disordered" evidence="3">
    <location>
        <begin position="1"/>
        <end position="49"/>
    </location>
</feature>
<keyword evidence="5" id="KW-1185">Reference proteome</keyword>
<dbReference type="GO" id="GO:0030170">
    <property type="term" value="F:pyridoxal phosphate binding"/>
    <property type="evidence" value="ECO:0007669"/>
    <property type="project" value="InterPro"/>
</dbReference>
<reference evidence="4 5" key="1">
    <citation type="submission" date="2019-07" db="EMBL/GenBank/DDBJ databases">
        <title>Ln-dependent methylotrophs.</title>
        <authorList>
            <person name="Tani A."/>
        </authorList>
    </citation>
    <scope>NUCLEOTIDE SEQUENCE [LARGE SCALE GENOMIC DNA]</scope>
    <source>
        <strain evidence="4 5">SM12</strain>
    </source>
</reference>
<dbReference type="InterPro" id="IPR011009">
    <property type="entry name" value="Kinase-like_dom_sf"/>
</dbReference>
<keyword evidence="4" id="KW-0032">Aminotransferase</keyword>
<proteinExistence type="inferred from homology"/>
<dbReference type="InterPro" id="IPR005814">
    <property type="entry name" value="Aminotrans_3"/>
</dbReference>
<evidence type="ECO:0000256" key="2">
    <source>
        <dbReference type="ARBA" id="ARBA00022898"/>
    </source>
</evidence>
<accession>A0A549TEC9</accession>
<dbReference type="InterPro" id="IPR015421">
    <property type="entry name" value="PyrdxlP-dep_Trfase_major"/>
</dbReference>
<organism evidence="4 5">
    <name type="scientific">Rhizobium straminoryzae</name>
    <dbReference type="NCBI Taxonomy" id="1387186"/>
    <lineage>
        <taxon>Bacteria</taxon>
        <taxon>Pseudomonadati</taxon>
        <taxon>Pseudomonadota</taxon>
        <taxon>Alphaproteobacteria</taxon>
        <taxon>Hyphomicrobiales</taxon>
        <taxon>Rhizobiaceae</taxon>
        <taxon>Rhizobium/Agrobacterium group</taxon>
        <taxon>Rhizobium</taxon>
    </lineage>
</organism>
<dbReference type="EMBL" id="VJMG01000012">
    <property type="protein sequence ID" value="TRL40602.1"/>
    <property type="molecule type" value="Genomic_DNA"/>
</dbReference>
<dbReference type="Proteomes" id="UP000316801">
    <property type="component" value="Unassembled WGS sequence"/>
</dbReference>
<dbReference type="SUPFAM" id="SSF56112">
    <property type="entry name" value="Protein kinase-like (PK-like)"/>
    <property type="match status" value="1"/>
</dbReference>
<dbReference type="GO" id="GO:0008483">
    <property type="term" value="F:transaminase activity"/>
    <property type="evidence" value="ECO:0007669"/>
    <property type="project" value="UniProtKB-KW"/>
</dbReference>
<evidence type="ECO:0000313" key="4">
    <source>
        <dbReference type="EMBL" id="TRL40602.1"/>
    </source>
</evidence>
<gene>
    <name evidence="4" type="ORF">FNA46_06035</name>
</gene>
<dbReference type="AlphaFoldDB" id="A0A549TEC9"/>
<evidence type="ECO:0000256" key="1">
    <source>
        <dbReference type="ARBA" id="ARBA00008954"/>
    </source>
</evidence>
<comment type="similarity">
    <text evidence="1">Belongs to the class-III pyridoxal-phosphate-dependent aminotransferase family.</text>
</comment>
<dbReference type="InterPro" id="IPR015424">
    <property type="entry name" value="PyrdxlP-dep_Trfase"/>
</dbReference>
<dbReference type="PANTHER" id="PTHR45688:SF13">
    <property type="entry name" value="ALANINE--GLYOXYLATE AMINOTRANSFERASE 2-LIKE"/>
    <property type="match status" value="1"/>
</dbReference>
<keyword evidence="4" id="KW-0808">Transferase</keyword>
<comment type="caution">
    <text evidence="4">The sequence shown here is derived from an EMBL/GenBank/DDBJ whole genome shotgun (WGS) entry which is preliminary data.</text>
</comment>
<sequence>MDEPADRANLPAMMAGEMRMADSQPGQQDEMHEQHGQVDAGGTLQDSPPAPELEALLWQAFGISGTLTTLPDAPGAFAVIDTEHSYRLDITGDTTLCETLVRQAGILEALEATGSQTLLQVPHPVRSRSERLLVPLSEQDGEAGPWVRVLALPDADRSSGPLPVSSATAARLGRFVAELTRQLAVIEEAGPASGEASATAPLASPLDLRQAGPLVVKLLRSVGDPQVRNPVAKCMVTALRQIQPLGADLRRQLVHHAPTRAELVIADGDGQGWEPIGFRTAGALGEGWIIAPLAALLADLMSGAGADPFAGLPALSAFHAALPLTEAELKALWPLTLIRIAFLRAEAEQQAVAAPEDAAGLEARETARRLFRAASDVHPAFMEVAILDAVGWPQEPVAALEPLLPQIDVGAIRLADLSVASPLFAEGNWEDPEIDWRLLARVAFDSRMGATRFGEYRLSRGGAPGEVEAENLALHVDLCVPAGTVVAAPMGGVLHLGDNRIVLAGKGVSLQLEGLDCPLNEATALFAGDPIGVVAGAEGAVGGLRIRLSRVSDLMPPLFAPHRLAPVWRRLALSPSLVLGRDVDAPEVAAAPLARGWRDTVFDSHGRAFIDLSGAAGLVGHGHPDMAEAAYRQWLTLAGVQGTGADADFRRALLSLLPDGLATIVALTDEDQAMVIALDLAERLASDPATPLSIADERRTGFGRLGSRLWGFETEEVLPDIVVTGSPVPGAPLAAVVLQARHAGDAADPDLDAADAVTCRIGCAVLASFEQPDINEATREVADFLEAAVRALCEAVPHLLSFEGGGLALELVLGPEAPSAFELARHLAQHGILAARPQTPDRLSLTAPLCLSRASADRLVTALGALFAAPRREPETSAET</sequence>
<dbReference type="PANTHER" id="PTHR45688">
    <property type="match status" value="1"/>
</dbReference>
<evidence type="ECO:0000256" key="3">
    <source>
        <dbReference type="SAM" id="MobiDB-lite"/>
    </source>
</evidence>